<protein>
    <submittedName>
        <fullName evidence="2">Uncharacterized protein</fullName>
    </submittedName>
</protein>
<organism evidence="2 3">
    <name type="scientific">Armillaria ostoyae</name>
    <name type="common">Armillaria root rot fungus</name>
    <dbReference type="NCBI Taxonomy" id="47428"/>
    <lineage>
        <taxon>Eukaryota</taxon>
        <taxon>Fungi</taxon>
        <taxon>Dikarya</taxon>
        <taxon>Basidiomycota</taxon>
        <taxon>Agaricomycotina</taxon>
        <taxon>Agaricomycetes</taxon>
        <taxon>Agaricomycetidae</taxon>
        <taxon>Agaricales</taxon>
        <taxon>Marasmiineae</taxon>
        <taxon>Physalacriaceae</taxon>
        <taxon>Armillaria</taxon>
    </lineage>
</organism>
<proteinExistence type="predicted"/>
<evidence type="ECO:0000313" key="3">
    <source>
        <dbReference type="Proteomes" id="UP000219338"/>
    </source>
</evidence>
<gene>
    <name evidence="2" type="ORF">ARMOST_11192</name>
</gene>
<evidence type="ECO:0000313" key="2">
    <source>
        <dbReference type="EMBL" id="SJL07839.1"/>
    </source>
</evidence>
<dbReference type="EMBL" id="FUEG01000008">
    <property type="protein sequence ID" value="SJL07839.1"/>
    <property type="molecule type" value="Genomic_DNA"/>
</dbReference>
<keyword evidence="3" id="KW-1185">Reference proteome</keyword>
<feature type="signal peptide" evidence="1">
    <location>
        <begin position="1"/>
        <end position="17"/>
    </location>
</feature>
<dbReference type="Proteomes" id="UP000219338">
    <property type="component" value="Unassembled WGS sequence"/>
</dbReference>
<evidence type="ECO:0000256" key="1">
    <source>
        <dbReference type="SAM" id="SignalP"/>
    </source>
</evidence>
<feature type="chain" id="PRO_5012718516" evidence="1">
    <location>
        <begin position="18"/>
        <end position="250"/>
    </location>
</feature>
<name>A0A284RGG9_ARMOS</name>
<reference evidence="3" key="1">
    <citation type="journal article" date="2017" name="Nat. Ecol. Evol.">
        <title>Genome expansion and lineage-specific genetic innovations in the forest pathogenic fungi Armillaria.</title>
        <authorList>
            <person name="Sipos G."/>
            <person name="Prasanna A.N."/>
            <person name="Walter M.C."/>
            <person name="O'Connor E."/>
            <person name="Balint B."/>
            <person name="Krizsan K."/>
            <person name="Kiss B."/>
            <person name="Hess J."/>
            <person name="Varga T."/>
            <person name="Slot J."/>
            <person name="Riley R."/>
            <person name="Boka B."/>
            <person name="Rigling D."/>
            <person name="Barry K."/>
            <person name="Lee J."/>
            <person name="Mihaltcheva S."/>
            <person name="LaButti K."/>
            <person name="Lipzen A."/>
            <person name="Waldron R."/>
            <person name="Moloney N.M."/>
            <person name="Sperisen C."/>
            <person name="Kredics L."/>
            <person name="Vagvoelgyi C."/>
            <person name="Patrignani A."/>
            <person name="Fitzpatrick D."/>
            <person name="Nagy I."/>
            <person name="Doyle S."/>
            <person name="Anderson J.B."/>
            <person name="Grigoriev I.V."/>
            <person name="Gueldener U."/>
            <person name="Muensterkoetter M."/>
            <person name="Nagy L.G."/>
        </authorList>
    </citation>
    <scope>NUCLEOTIDE SEQUENCE [LARGE SCALE GENOMIC DNA]</scope>
    <source>
        <strain evidence="3">C18/9</strain>
    </source>
</reference>
<dbReference type="OrthoDB" id="2930475at2759"/>
<accession>A0A284RGG9</accession>
<dbReference type="OMA" id="WLDWKGA"/>
<keyword evidence="1" id="KW-0732">Signal</keyword>
<sequence length="250" mass="28178">MAPFLISAFLYNFLTEARVTFVLETIARHPSPAEAQMWLDWKGACKSCETCLKARIPCQVQTTDIPCVSYTCQISGGVCSRVEDERYECVSRALSIDRCLVPDLVAACRALDDGEGVVYQPEIDTRDMLNHIDPISCSNKRYSSKSAWLPEPFVPENAKYSQQQRTGQLQRYLSEGLVGRTSVLEQTYDENQMIDAKLKGISAAYPGIGAQLPGDEATQNPMLNSTCTIPWRYTSDHREKDPRPVWLRRK</sequence>
<dbReference type="AlphaFoldDB" id="A0A284RGG9"/>